<protein>
    <submittedName>
        <fullName evidence="1">Uncharacterized protein</fullName>
    </submittedName>
</protein>
<keyword evidence="2" id="KW-1185">Reference proteome</keyword>
<accession>A0A6A1VHG0</accession>
<proteinExistence type="predicted"/>
<evidence type="ECO:0000313" key="2">
    <source>
        <dbReference type="Proteomes" id="UP000516437"/>
    </source>
</evidence>
<evidence type="ECO:0000313" key="1">
    <source>
        <dbReference type="EMBL" id="KAB1212164.1"/>
    </source>
</evidence>
<dbReference type="Proteomes" id="UP000516437">
    <property type="component" value="Chromosome 5"/>
</dbReference>
<sequence>MWKLQALMFPALSEVSSCFCREPSLQSPKAAEVPSYNSSKSATTFSCSSFDPWLKLDVEDFKMLVSWSDANRLVEAGPPPLQFA</sequence>
<dbReference type="AlphaFoldDB" id="A0A6A1VHG0"/>
<reference evidence="1 2" key="1">
    <citation type="journal article" date="2019" name="Plant Biotechnol. J.">
        <title>The red bayberry genome and genetic basis of sex determination.</title>
        <authorList>
            <person name="Jia H.M."/>
            <person name="Jia H.J."/>
            <person name="Cai Q.L."/>
            <person name="Wang Y."/>
            <person name="Zhao H.B."/>
            <person name="Yang W.F."/>
            <person name="Wang G.Y."/>
            <person name="Li Y.H."/>
            <person name="Zhan D.L."/>
            <person name="Shen Y.T."/>
            <person name="Niu Q.F."/>
            <person name="Chang L."/>
            <person name="Qiu J."/>
            <person name="Zhao L."/>
            <person name="Xie H.B."/>
            <person name="Fu W.Y."/>
            <person name="Jin J."/>
            <person name="Li X.W."/>
            <person name="Jiao Y."/>
            <person name="Zhou C.C."/>
            <person name="Tu T."/>
            <person name="Chai C.Y."/>
            <person name="Gao J.L."/>
            <person name="Fan L.J."/>
            <person name="van de Weg E."/>
            <person name="Wang J.Y."/>
            <person name="Gao Z.S."/>
        </authorList>
    </citation>
    <scope>NUCLEOTIDE SEQUENCE [LARGE SCALE GENOMIC DNA]</scope>
    <source>
        <tissue evidence="1">Leaves</tissue>
    </source>
</reference>
<name>A0A6A1VHG0_9ROSI</name>
<dbReference type="EMBL" id="RXIC02000023">
    <property type="protein sequence ID" value="KAB1212164.1"/>
    <property type="molecule type" value="Genomic_DNA"/>
</dbReference>
<comment type="caution">
    <text evidence="1">The sequence shown here is derived from an EMBL/GenBank/DDBJ whole genome shotgun (WGS) entry which is preliminary data.</text>
</comment>
<gene>
    <name evidence="1" type="ORF">CJ030_MR5G001754</name>
</gene>
<organism evidence="1 2">
    <name type="scientific">Morella rubra</name>
    <name type="common">Chinese bayberry</name>
    <dbReference type="NCBI Taxonomy" id="262757"/>
    <lineage>
        <taxon>Eukaryota</taxon>
        <taxon>Viridiplantae</taxon>
        <taxon>Streptophyta</taxon>
        <taxon>Embryophyta</taxon>
        <taxon>Tracheophyta</taxon>
        <taxon>Spermatophyta</taxon>
        <taxon>Magnoliopsida</taxon>
        <taxon>eudicotyledons</taxon>
        <taxon>Gunneridae</taxon>
        <taxon>Pentapetalae</taxon>
        <taxon>rosids</taxon>
        <taxon>fabids</taxon>
        <taxon>Fagales</taxon>
        <taxon>Myricaceae</taxon>
        <taxon>Morella</taxon>
    </lineage>
</organism>